<evidence type="ECO:0000256" key="1">
    <source>
        <dbReference type="ARBA" id="ARBA00022729"/>
    </source>
</evidence>
<feature type="domain" description="Secretion system C-terminal sorting" evidence="2">
    <location>
        <begin position="159"/>
        <end position="228"/>
    </location>
</feature>
<dbReference type="InterPro" id="IPR026444">
    <property type="entry name" value="Secre_tail"/>
</dbReference>
<gene>
    <name evidence="3" type="ORF">HYN49_02105</name>
</gene>
<keyword evidence="1" id="KW-0732">Signal</keyword>
<dbReference type="EMBL" id="CP029187">
    <property type="protein sequence ID" value="AWI27147.1"/>
    <property type="molecule type" value="Genomic_DNA"/>
</dbReference>
<sequence>MTGVTEPNGGYFAGLGSSGTNFGATLWSKAVSDTSFNLGTEVRTASGTNTSWAADTYQTGQTYFAVLGYTFGDAATASDDTVNLWIDPTVGGAQPATSTIGDAHTGADLASINRFFFRQDSATETPGIQIDALRIGTTWESVTASNLSIKDNNIAGLKVYPNPVSNGTFFIETAANAEKAVVVYDVLGKQVVNTTTTTNAINVSNLKGGVYIVKITENGNTATRKMVIK</sequence>
<proteinExistence type="predicted"/>
<evidence type="ECO:0000313" key="4">
    <source>
        <dbReference type="Proteomes" id="UP000244937"/>
    </source>
</evidence>
<accession>A0A2S1SLC5</accession>
<evidence type="ECO:0000313" key="3">
    <source>
        <dbReference type="EMBL" id="AWI27147.1"/>
    </source>
</evidence>
<dbReference type="Proteomes" id="UP000244937">
    <property type="component" value="Chromosome"/>
</dbReference>
<organism evidence="3 4">
    <name type="scientific">Flavobacterium pallidum</name>
    <dbReference type="NCBI Taxonomy" id="2172098"/>
    <lineage>
        <taxon>Bacteria</taxon>
        <taxon>Pseudomonadati</taxon>
        <taxon>Bacteroidota</taxon>
        <taxon>Flavobacteriia</taxon>
        <taxon>Flavobacteriales</taxon>
        <taxon>Flavobacteriaceae</taxon>
        <taxon>Flavobacterium</taxon>
    </lineage>
</organism>
<evidence type="ECO:0000259" key="2">
    <source>
        <dbReference type="Pfam" id="PF18962"/>
    </source>
</evidence>
<dbReference type="Pfam" id="PF18962">
    <property type="entry name" value="Por_Secre_tail"/>
    <property type="match status" value="1"/>
</dbReference>
<dbReference type="AlphaFoldDB" id="A0A2S1SLC5"/>
<name>A0A2S1SLC5_9FLAO</name>
<dbReference type="KEGG" id="fpal:HYN49_02105"/>
<reference evidence="3 4" key="1">
    <citation type="submission" date="2018-05" db="EMBL/GenBank/DDBJ databases">
        <title>Genome sequencing of Flavobacterium sp. HYN0049.</title>
        <authorList>
            <person name="Yi H."/>
            <person name="Baek C."/>
        </authorList>
    </citation>
    <scope>NUCLEOTIDE SEQUENCE [LARGE SCALE GENOMIC DNA]</scope>
    <source>
        <strain evidence="3 4">HYN0049</strain>
    </source>
</reference>
<keyword evidence="4" id="KW-1185">Reference proteome</keyword>
<dbReference type="NCBIfam" id="TIGR04183">
    <property type="entry name" value="Por_Secre_tail"/>
    <property type="match status" value="1"/>
</dbReference>
<dbReference type="OrthoDB" id="1056765at2"/>
<protein>
    <recommendedName>
        <fullName evidence="2">Secretion system C-terminal sorting domain-containing protein</fullName>
    </recommendedName>
</protein>